<evidence type="ECO:0000259" key="1">
    <source>
        <dbReference type="Pfam" id="PF01507"/>
    </source>
</evidence>
<dbReference type="AlphaFoldDB" id="A8A8R5"/>
<reference evidence="2 3" key="1">
    <citation type="journal article" date="2008" name="Genome Biol.">
        <title>A genomic analysis of the archaeal system Ignicoccus hospitalis-Nanoarchaeum equitans.</title>
        <authorList>
            <person name="Podar M."/>
            <person name="Anderson I."/>
            <person name="Makarova K.S."/>
            <person name="Elkins J.G."/>
            <person name="Ivanova N."/>
            <person name="Wall M.A."/>
            <person name="Lykidis A."/>
            <person name="Mavromatis K."/>
            <person name="Sun H."/>
            <person name="Hudson M.E."/>
            <person name="Chen W."/>
            <person name="Deciu C."/>
            <person name="Hutchison D."/>
            <person name="Eads J.R."/>
            <person name="Anderson A."/>
            <person name="Fernandes F."/>
            <person name="Szeto E."/>
            <person name="Lapidus A."/>
            <person name="Kyrpides N.C."/>
            <person name="Saier M.H.Jr."/>
            <person name="Richardson P.M."/>
            <person name="Rachel R."/>
            <person name="Huber H."/>
            <person name="Eisen J.A."/>
            <person name="Koonin E.V."/>
            <person name="Keller M."/>
            <person name="Stetter K.O."/>
        </authorList>
    </citation>
    <scope>NUCLEOTIDE SEQUENCE [LARGE SCALE GENOMIC DNA]</scope>
    <source>
        <strain evidence="3">KIN4/I / DSM 18386 / JCM 14125</strain>
    </source>
</reference>
<feature type="domain" description="Phosphoadenosine phosphosulphate reductase" evidence="1">
    <location>
        <begin position="226"/>
        <end position="390"/>
    </location>
</feature>
<dbReference type="HOGENOM" id="CLU_632571_0_0_2"/>
<dbReference type="Gene3D" id="3.40.50.620">
    <property type="entry name" value="HUPs"/>
    <property type="match status" value="1"/>
</dbReference>
<name>A8A8R5_IGNH4</name>
<dbReference type="InterPro" id="IPR002500">
    <property type="entry name" value="PAPS_reduct_dom"/>
</dbReference>
<organism evidence="2 3">
    <name type="scientific">Ignicoccus hospitalis (strain KIN4/I / DSM 18386 / JCM 14125)</name>
    <dbReference type="NCBI Taxonomy" id="453591"/>
    <lineage>
        <taxon>Archaea</taxon>
        <taxon>Thermoproteota</taxon>
        <taxon>Thermoprotei</taxon>
        <taxon>Desulfurococcales</taxon>
        <taxon>Desulfurococcaceae</taxon>
        <taxon>Ignicoccus</taxon>
    </lineage>
</organism>
<dbReference type="KEGG" id="iho:Igni_0133"/>
<evidence type="ECO:0000313" key="3">
    <source>
        <dbReference type="Proteomes" id="UP000000262"/>
    </source>
</evidence>
<gene>
    <name evidence="2" type="ordered locus">Igni_0133</name>
</gene>
<dbReference type="Pfam" id="PF01507">
    <property type="entry name" value="PAPS_reduct"/>
    <property type="match status" value="1"/>
</dbReference>
<accession>A8A8R5</accession>
<dbReference type="InterPro" id="IPR014729">
    <property type="entry name" value="Rossmann-like_a/b/a_fold"/>
</dbReference>
<evidence type="ECO:0000313" key="2">
    <source>
        <dbReference type="EMBL" id="ABU81317.1"/>
    </source>
</evidence>
<proteinExistence type="predicted"/>
<sequence>MMRIVVRSKKDADAVRAMLSQALPSWNAEVVTLKGARKEKILDVINDVVDPDAFNIVLLGREDSEVIRELTETTPPNVIVHLVPRARVRNARLSHLRWELERAKAQPRGWVRWSGEVPYLEKKFPARVEPGEEPFLAWGLWWKTLGLGEPSEKSFLVFKRQKGFHEVYSEGRTVAMFEMNDFAYPKVTKLGEVKGFDIMKSVEMSEGVLEVWEKVSSKVLEGCERAVVPWSGGKDSTAALLIAKRACDEVTAVYVDTGVDMYLNRKYVELWSQKLNVDLIIKEVPVKSQIFQRGLPTKEDRWCTALKLKGLEEAIREVKPDYIVVGDRDAESQARSARWEERAWEGVGTVKAPLKLWSAMMVQLYLFKNKVFPNPLYASGFYRLGCYVCPFFRAYERELVRRVPPAKLGTDEELLKKFLEG</sequence>
<dbReference type="PANTHER" id="PTHR43196:SF2">
    <property type="entry name" value="PHOSPHOADENOSINE PHOSPHOSULFATE REDUCTASE"/>
    <property type="match status" value="1"/>
</dbReference>
<dbReference type="GO" id="GO:0003824">
    <property type="term" value="F:catalytic activity"/>
    <property type="evidence" value="ECO:0007669"/>
    <property type="project" value="InterPro"/>
</dbReference>
<dbReference type="EMBL" id="CP000816">
    <property type="protein sequence ID" value="ABU81317.1"/>
    <property type="molecule type" value="Genomic_DNA"/>
</dbReference>
<protein>
    <submittedName>
        <fullName evidence="2">Phosphoadenosine phosphosulfate reductase</fullName>
    </submittedName>
</protein>
<dbReference type="NCBIfam" id="NF006351">
    <property type="entry name" value="PRK08576.1"/>
    <property type="match status" value="1"/>
</dbReference>
<dbReference type="InterPro" id="IPR050128">
    <property type="entry name" value="Sulfate_adenylyltrnsfr_sub2"/>
</dbReference>
<keyword evidence="3" id="KW-1185">Reference proteome</keyword>
<dbReference type="PANTHER" id="PTHR43196">
    <property type="entry name" value="SULFATE ADENYLYLTRANSFERASE SUBUNIT 2"/>
    <property type="match status" value="1"/>
</dbReference>
<dbReference type="PhylomeDB" id="A8A8R5"/>
<dbReference type="SUPFAM" id="SSF52402">
    <property type="entry name" value="Adenine nucleotide alpha hydrolases-like"/>
    <property type="match status" value="1"/>
</dbReference>
<dbReference type="STRING" id="453591.Igni_0133"/>
<dbReference type="eggNOG" id="arCOG00072">
    <property type="taxonomic scope" value="Archaea"/>
</dbReference>
<dbReference type="Proteomes" id="UP000000262">
    <property type="component" value="Chromosome"/>
</dbReference>